<dbReference type="AlphaFoldDB" id="A0AAU9TMP5"/>
<evidence type="ECO:0000256" key="1">
    <source>
        <dbReference type="SAM" id="MobiDB-lite"/>
    </source>
</evidence>
<evidence type="ECO:0000256" key="2">
    <source>
        <dbReference type="SAM" id="SignalP"/>
    </source>
</evidence>
<feature type="chain" id="PRO_5043583448" evidence="2">
    <location>
        <begin position="25"/>
        <end position="173"/>
    </location>
</feature>
<protein>
    <submittedName>
        <fullName evidence="3">Uncharacterized protein</fullName>
    </submittedName>
</protein>
<feature type="region of interest" description="Disordered" evidence="1">
    <location>
        <begin position="80"/>
        <end position="129"/>
    </location>
</feature>
<feature type="signal peptide" evidence="2">
    <location>
        <begin position="1"/>
        <end position="24"/>
    </location>
</feature>
<dbReference type="EMBL" id="CAKOGL010000004">
    <property type="protein sequence ID" value="CAH2085925.1"/>
    <property type="molecule type" value="Genomic_DNA"/>
</dbReference>
<gene>
    <name evidence="3" type="ORF">EEDITHA_LOCUS2358</name>
</gene>
<comment type="caution">
    <text evidence="3">The sequence shown here is derived from an EMBL/GenBank/DDBJ whole genome shotgun (WGS) entry which is preliminary data.</text>
</comment>
<feature type="compositionally biased region" description="Basic residues" evidence="1">
    <location>
        <begin position="83"/>
        <end position="93"/>
    </location>
</feature>
<sequence>MDLSISIKAVIVLGVVLQMSGSASQYLPSNFLQPPMPGAMPVPMGSVGPSMMMPSMQMQQPFLQRRLPIMVSPYHSKALDKKYMKRKKRRPRKYYSESESSSNSDSRSDSREYLRKPKHNRKKKRQVLTPVISYVTRNGQVVYQKKIKKKNAGDWLEMGSKKIPSFIDEAEEE</sequence>
<evidence type="ECO:0000313" key="3">
    <source>
        <dbReference type="EMBL" id="CAH2085925.1"/>
    </source>
</evidence>
<dbReference type="Proteomes" id="UP001153954">
    <property type="component" value="Unassembled WGS sequence"/>
</dbReference>
<keyword evidence="2" id="KW-0732">Signal</keyword>
<keyword evidence="4" id="KW-1185">Reference proteome</keyword>
<feature type="compositionally biased region" description="Basic residues" evidence="1">
    <location>
        <begin position="116"/>
        <end position="126"/>
    </location>
</feature>
<reference evidence="3" key="1">
    <citation type="submission" date="2022-03" db="EMBL/GenBank/DDBJ databases">
        <authorList>
            <person name="Tunstrom K."/>
        </authorList>
    </citation>
    <scope>NUCLEOTIDE SEQUENCE</scope>
</reference>
<name>A0AAU9TMP5_EUPED</name>
<organism evidence="3 4">
    <name type="scientific">Euphydryas editha</name>
    <name type="common">Edith's checkerspot</name>
    <dbReference type="NCBI Taxonomy" id="104508"/>
    <lineage>
        <taxon>Eukaryota</taxon>
        <taxon>Metazoa</taxon>
        <taxon>Ecdysozoa</taxon>
        <taxon>Arthropoda</taxon>
        <taxon>Hexapoda</taxon>
        <taxon>Insecta</taxon>
        <taxon>Pterygota</taxon>
        <taxon>Neoptera</taxon>
        <taxon>Endopterygota</taxon>
        <taxon>Lepidoptera</taxon>
        <taxon>Glossata</taxon>
        <taxon>Ditrysia</taxon>
        <taxon>Papilionoidea</taxon>
        <taxon>Nymphalidae</taxon>
        <taxon>Nymphalinae</taxon>
        <taxon>Euphydryas</taxon>
    </lineage>
</organism>
<accession>A0AAU9TMP5</accession>
<evidence type="ECO:0000313" key="4">
    <source>
        <dbReference type="Proteomes" id="UP001153954"/>
    </source>
</evidence>
<feature type="compositionally biased region" description="Basic and acidic residues" evidence="1">
    <location>
        <begin position="106"/>
        <end position="115"/>
    </location>
</feature>
<proteinExistence type="predicted"/>